<evidence type="ECO:0000259" key="5">
    <source>
        <dbReference type="PROSITE" id="PS01031"/>
    </source>
</evidence>
<proteinExistence type="inferred from homology"/>
<evidence type="ECO:0000256" key="1">
    <source>
        <dbReference type="ARBA" id="ARBA00022946"/>
    </source>
</evidence>
<dbReference type="InterPro" id="IPR008978">
    <property type="entry name" value="HSP20-like_chaperone"/>
</dbReference>
<protein>
    <submittedName>
        <fullName evidence="7">Heat shock 22 kDa protein, mitochondrial</fullName>
    </submittedName>
</protein>
<feature type="domain" description="SHSP" evidence="5">
    <location>
        <begin position="101"/>
        <end position="211"/>
    </location>
</feature>
<dbReference type="RefSeq" id="XP_027079720.2">
    <property type="nucleotide sequence ID" value="XM_027223919.2"/>
</dbReference>
<evidence type="ECO:0000313" key="7">
    <source>
        <dbReference type="RefSeq" id="XP_027079720.2"/>
    </source>
</evidence>
<dbReference type="PANTHER" id="PTHR46991">
    <property type="entry name" value="23.5 KDA HEAT SHOCK PROTEIN, MITOCHONDRIAL"/>
    <property type="match status" value="1"/>
</dbReference>
<dbReference type="Pfam" id="PF00011">
    <property type="entry name" value="HSP20"/>
    <property type="match status" value="1"/>
</dbReference>
<gene>
    <name evidence="7" type="primary">LOC113702778</name>
</gene>
<sequence length="211" mass="23343">MASLRTLLAGTAASSLKKHLIITNARPKLAATTSLAPHRLQLLPTTKTFTFRPLSAPKYSTFIVSDSDSEAANEFCSDSEADAEAVEIFSDESKSFPYENPFLKAGNRNVFEMHVDDEAAKLRFDFPGVGKEGLKIWFENGNLKIEGTEDATDVDGVPKEGRKYAVTYEIFEPGLLKKDEAKAEMKNGVLKVVIPMVKFEERKEVVHINVA</sequence>
<evidence type="ECO:0000313" key="6">
    <source>
        <dbReference type="Proteomes" id="UP001652660"/>
    </source>
</evidence>
<evidence type="ECO:0000256" key="2">
    <source>
        <dbReference type="ARBA" id="ARBA00023016"/>
    </source>
</evidence>
<accession>A0A6P6TNU3</accession>
<keyword evidence="2 7" id="KW-0346">Stress response</keyword>
<dbReference type="OrthoDB" id="840363at2759"/>
<evidence type="ECO:0000256" key="4">
    <source>
        <dbReference type="RuleBase" id="RU003616"/>
    </source>
</evidence>
<dbReference type="SUPFAM" id="SSF49764">
    <property type="entry name" value="HSP20-like chaperones"/>
    <property type="match status" value="1"/>
</dbReference>
<dbReference type="InterPro" id="IPR044656">
    <property type="entry name" value="HSP14.7/HSP23.5/HSP23.6-like"/>
</dbReference>
<keyword evidence="1" id="KW-0809">Transit peptide</keyword>
<reference evidence="6" key="1">
    <citation type="journal article" date="2025" name="Foods">
        <title>Unveiling the Microbial Signatures of Arabica Coffee Cherries: Insights into Ripeness Specific Diversity, Functional Traits, and Implications for Quality and Safety.</title>
        <authorList>
            <consortium name="RefSeq"/>
            <person name="Tenea G.N."/>
            <person name="Cifuentes V."/>
            <person name="Reyes P."/>
            <person name="Cevallos-Vallejos M."/>
        </authorList>
    </citation>
    <scope>NUCLEOTIDE SEQUENCE [LARGE SCALE GENOMIC DNA]</scope>
</reference>
<name>A0A6P6TNU3_COFAR</name>
<dbReference type="Gene3D" id="2.60.40.790">
    <property type="match status" value="1"/>
</dbReference>
<dbReference type="PANTHER" id="PTHR46991:SF11">
    <property type="entry name" value="SMALL HEAT SHOCK PROTEIN HSPF"/>
    <property type="match status" value="1"/>
</dbReference>
<comment type="similarity">
    <text evidence="3 4">Belongs to the small heat shock protein (HSP20) family.</text>
</comment>
<dbReference type="GeneID" id="113702778"/>
<evidence type="ECO:0000256" key="3">
    <source>
        <dbReference type="PROSITE-ProRule" id="PRU00285"/>
    </source>
</evidence>
<organism evidence="6 7">
    <name type="scientific">Coffea arabica</name>
    <name type="common">Arabian coffee</name>
    <dbReference type="NCBI Taxonomy" id="13443"/>
    <lineage>
        <taxon>Eukaryota</taxon>
        <taxon>Viridiplantae</taxon>
        <taxon>Streptophyta</taxon>
        <taxon>Embryophyta</taxon>
        <taxon>Tracheophyta</taxon>
        <taxon>Spermatophyta</taxon>
        <taxon>Magnoliopsida</taxon>
        <taxon>eudicotyledons</taxon>
        <taxon>Gunneridae</taxon>
        <taxon>Pentapetalae</taxon>
        <taxon>asterids</taxon>
        <taxon>lamiids</taxon>
        <taxon>Gentianales</taxon>
        <taxon>Rubiaceae</taxon>
        <taxon>Ixoroideae</taxon>
        <taxon>Gardenieae complex</taxon>
        <taxon>Bertiereae - Coffeeae clade</taxon>
        <taxon>Coffeeae</taxon>
        <taxon>Coffea</taxon>
    </lineage>
</organism>
<dbReference type="AlphaFoldDB" id="A0A6P6TNU3"/>
<reference evidence="7" key="2">
    <citation type="submission" date="2025-08" db="UniProtKB">
        <authorList>
            <consortium name="RefSeq"/>
        </authorList>
    </citation>
    <scope>IDENTIFICATION</scope>
    <source>
        <tissue evidence="7">Leaves</tissue>
    </source>
</reference>
<dbReference type="CDD" id="cd06464">
    <property type="entry name" value="ACD_sHsps-like"/>
    <property type="match status" value="1"/>
</dbReference>
<dbReference type="Proteomes" id="UP001652660">
    <property type="component" value="Chromosome 8c"/>
</dbReference>
<dbReference type="PROSITE" id="PS01031">
    <property type="entry name" value="SHSP"/>
    <property type="match status" value="1"/>
</dbReference>
<keyword evidence="6" id="KW-1185">Reference proteome</keyword>
<dbReference type="InterPro" id="IPR002068">
    <property type="entry name" value="A-crystallin/Hsp20_dom"/>
</dbReference>